<dbReference type="PANTHER" id="PTHR12156">
    <property type="entry name" value="PLECKSTRIN HOMOLOGY-LIKE DOMAIN, FAMILY B, MEMBER 3"/>
    <property type="match status" value="1"/>
</dbReference>
<feature type="compositionally biased region" description="Low complexity" evidence="2">
    <location>
        <begin position="471"/>
        <end position="486"/>
    </location>
</feature>
<gene>
    <name evidence="4" type="primary">LOC109909394</name>
</gene>
<feature type="compositionally biased region" description="Basic and acidic residues" evidence="2">
    <location>
        <begin position="631"/>
        <end position="646"/>
    </location>
</feature>
<feature type="compositionally biased region" description="Polar residues" evidence="2">
    <location>
        <begin position="729"/>
        <end position="741"/>
    </location>
</feature>
<dbReference type="GeneTree" id="ENSGT00940000155231"/>
<protein>
    <submittedName>
        <fullName evidence="4">Pleckstrin homology like domain family B member 1</fullName>
    </submittedName>
</protein>
<dbReference type="GO" id="GO:0070507">
    <property type="term" value="P:regulation of microtubule cytoskeleton organization"/>
    <property type="evidence" value="ECO:0007669"/>
    <property type="project" value="TreeGrafter"/>
</dbReference>
<name>A0A8C7K4T1_ONCKI</name>
<feature type="region of interest" description="Disordered" evidence="2">
    <location>
        <begin position="536"/>
        <end position="596"/>
    </location>
</feature>
<feature type="compositionally biased region" description="Polar residues" evidence="2">
    <location>
        <begin position="1212"/>
        <end position="1237"/>
    </location>
</feature>
<dbReference type="GO" id="GO:0045180">
    <property type="term" value="C:basal cortex"/>
    <property type="evidence" value="ECO:0007669"/>
    <property type="project" value="TreeGrafter"/>
</dbReference>
<evidence type="ECO:0000259" key="3">
    <source>
        <dbReference type="Pfam" id="PF00498"/>
    </source>
</evidence>
<feature type="compositionally biased region" description="Low complexity" evidence="2">
    <location>
        <begin position="400"/>
        <end position="417"/>
    </location>
</feature>
<feature type="compositionally biased region" description="Low complexity" evidence="2">
    <location>
        <begin position="269"/>
        <end position="288"/>
    </location>
</feature>
<dbReference type="PANTHER" id="PTHR12156:SF30">
    <property type="entry name" value="PLECKSTRIN HOMOLOGY-LIKE DOMAIN FAMILY B MEMBER 1 ISOFORM X1"/>
    <property type="match status" value="1"/>
</dbReference>
<feature type="compositionally biased region" description="Low complexity" evidence="2">
    <location>
        <begin position="611"/>
        <end position="620"/>
    </location>
</feature>
<feature type="compositionally biased region" description="Polar residues" evidence="2">
    <location>
        <begin position="1314"/>
        <end position="1323"/>
    </location>
</feature>
<sequence length="1387" mass="152452">MDSLNRNLPECGRQTHQVLQSTPLDLFEGGKGLKVQAERPHLVSLGSGRLSTAITLLPLPEGRTTLGHGAMDISIQGPGVVAQHCYIENRAGIITLHPCGNQCATDGLPVTKPVRLSQGCMLCFGQSVFFRFNHPEEAFRMKSMMPGGSKGSGGNYRIHSDSKSLVNGNHQSGASQSHHPAPGERVPRSEHSAIVSSIEKDLQDIMDSLVMDDPQPSSSDSKHPDHPIPHSPLSPMVNGGGRYLLSPPTSPGAMSVGSSYENTSPPFSPLSSPSAASSAGSYTSPSPSGCLDPQDLSLPPVPVRSSSYNYTTTPPIPQPRTIMTNYSPGGGVQRVPESPRLQRKCLLETPQSPKPARRGQSLDSPGVMGSESPRLTHLSVASADAGYMGRNAVPSNPRLTSNSPYAATASSPSSPRTKAGTILQERPASPFREQADRSLTSSSSRQLLSQPSRAFQPPLDPIVHIIQGGSPLQQHHPFPHPLTLQPPKSPRLSHRNLDLSGGGGSSMRELPPLSPSMARRGVPVLPGALPGSIPMLRTPESPSSLGKLGVPESPGLRRKAGSPPEDQFGGSVVRARSPSPTLGLMMMESGRGGRKASFGNALSPAYSLGSLPGSSPLASPRGHRKMSGGPRDQRGPHPGMRERKNSISEISDNEDELLEYHRRQREERLREQEMERLERQRLETILNLCAEYNKGDGPFGGEAEGRMGFPGGLGPVEGAARRPSMDSLAGSSSLHRSMAQRQQRESDEENLKEECSSTESTHQEVRTPLPPQALHNGDRYQHEEQSVSGSVERTELGYLEDERVRVLARVDELKSRITELEQQLQESKQEAEMERALLQGERQAELDQVEAETEIIGQLQHKLNELENAIQREKDKERANVDAERRDLASLQEGYSELKNQLHNCPESLREQLQEQLKREGETLESETKQFEDLEFQQLERESSLEEERETISQQLLQERAEYHTSVAKRKDKVAALEGQASQLGQQASQECDRLAKDRNLTLQILHKEKERLSALEKRYLSLTGGRSFPKCSSTMKEVFRSKLDSDAGQTVHQPKAGSGSHLQYVATTLGRNTTSKSPLMVPNSTGSLPRNLAATMQDIETKRALALQQKESSLPSTSESPCSTMDNPTDRPIDRQTTQPGSQQVIEEQRRRLAELKQRAAVEAQCQWDALHGSQTHLYAPSHAHGPPMVHHSILHHQPPSAGEQPYDTLSLESSDSMDTSVSTGNNSACSPDNMSSASGMDALKIEEMEKMLKEAHLEKARLIESRERESHARRQMLEEERRRREEAEKRLQDETVHRQQLVDKEVKMRSKNFSQVSLRPNNKSKQKRIYSSRWAARSSRGRNAGLSSTASKGPSPITLVRKMLPFIYKHISALLMLGSSQWEIQ</sequence>
<proteinExistence type="predicted"/>
<feature type="compositionally biased region" description="Basic and acidic residues" evidence="2">
    <location>
        <begin position="776"/>
        <end position="785"/>
    </location>
</feature>
<dbReference type="SUPFAM" id="SSF49879">
    <property type="entry name" value="SMAD/FHA domain"/>
    <property type="match status" value="1"/>
</dbReference>
<feature type="coiled-coil region" evidence="1">
    <location>
        <begin position="1247"/>
        <end position="1306"/>
    </location>
</feature>
<feature type="compositionally biased region" description="Basic and acidic residues" evidence="2">
    <location>
        <begin position="181"/>
        <end position="191"/>
    </location>
</feature>
<feature type="compositionally biased region" description="Low complexity" evidence="2">
    <location>
        <begin position="1333"/>
        <end position="1350"/>
    </location>
</feature>
<dbReference type="InterPro" id="IPR008984">
    <property type="entry name" value="SMAD_FHA_dom_sf"/>
</dbReference>
<feature type="compositionally biased region" description="Low complexity" evidence="2">
    <location>
        <begin position="437"/>
        <end position="453"/>
    </location>
</feature>
<feature type="compositionally biased region" description="Polar residues" evidence="2">
    <location>
        <begin position="1136"/>
        <end position="1147"/>
    </location>
</feature>
<dbReference type="Pfam" id="PF00498">
    <property type="entry name" value="FHA"/>
    <property type="match status" value="1"/>
</dbReference>
<evidence type="ECO:0000313" key="4">
    <source>
        <dbReference type="Ensembl" id="ENSOKIP00005097814.1"/>
    </source>
</evidence>
<feature type="region of interest" description="Disordered" evidence="2">
    <location>
        <begin position="1194"/>
        <end position="1237"/>
    </location>
</feature>
<dbReference type="FunFam" id="2.60.200.20:FF:000004">
    <property type="entry name" value="pleckstrin homology-like domain family B member 1 isoform X1"/>
    <property type="match status" value="1"/>
</dbReference>
<organism evidence="4 5">
    <name type="scientific">Oncorhynchus kisutch</name>
    <name type="common">Coho salmon</name>
    <name type="synonym">Salmo kisutch</name>
    <dbReference type="NCBI Taxonomy" id="8019"/>
    <lineage>
        <taxon>Eukaryota</taxon>
        <taxon>Metazoa</taxon>
        <taxon>Chordata</taxon>
        <taxon>Craniata</taxon>
        <taxon>Vertebrata</taxon>
        <taxon>Euteleostomi</taxon>
        <taxon>Actinopterygii</taxon>
        <taxon>Neopterygii</taxon>
        <taxon>Teleostei</taxon>
        <taxon>Protacanthopterygii</taxon>
        <taxon>Salmoniformes</taxon>
        <taxon>Salmonidae</taxon>
        <taxon>Salmoninae</taxon>
        <taxon>Oncorhynchus</taxon>
    </lineage>
</organism>
<feature type="compositionally biased region" description="Low complexity" evidence="2">
    <location>
        <begin position="303"/>
        <end position="324"/>
    </location>
</feature>
<feature type="coiled-coil region" evidence="1">
    <location>
        <begin position="803"/>
        <end position="962"/>
    </location>
</feature>
<accession>A0A8C7K4T1</accession>
<feature type="region of interest" description="Disordered" evidence="2">
    <location>
        <begin position="209"/>
        <end position="374"/>
    </location>
</feature>
<dbReference type="Proteomes" id="UP000694557">
    <property type="component" value="Unassembled WGS sequence"/>
</dbReference>
<feature type="region of interest" description="Disordered" evidence="2">
    <location>
        <begin position="469"/>
        <end position="493"/>
    </location>
</feature>
<evidence type="ECO:0000313" key="5">
    <source>
        <dbReference type="Proteomes" id="UP000694557"/>
    </source>
</evidence>
<feature type="region of interest" description="Disordered" evidence="2">
    <location>
        <begin position="1108"/>
        <end position="1148"/>
    </location>
</feature>
<feature type="region of interest" description="Disordered" evidence="2">
    <location>
        <begin position="696"/>
        <end position="789"/>
    </location>
</feature>
<dbReference type="Ensembl" id="ENSOKIT00005104830.1">
    <property type="protein sequence ID" value="ENSOKIP00005097814.1"/>
    <property type="gene ID" value="ENSOKIG00005043038.1"/>
</dbReference>
<keyword evidence="1" id="KW-0175">Coiled coil</keyword>
<dbReference type="InterPro" id="IPR052212">
    <property type="entry name" value="PH-like_domain"/>
</dbReference>
<evidence type="ECO:0000256" key="2">
    <source>
        <dbReference type="SAM" id="MobiDB-lite"/>
    </source>
</evidence>
<feature type="compositionally biased region" description="Polar residues" evidence="2">
    <location>
        <begin position="163"/>
        <end position="178"/>
    </location>
</feature>
<keyword evidence="5" id="KW-1185">Reference proteome</keyword>
<reference evidence="4" key="1">
    <citation type="submission" date="2025-08" db="UniProtKB">
        <authorList>
            <consortium name="Ensembl"/>
        </authorList>
    </citation>
    <scope>IDENTIFICATION</scope>
</reference>
<dbReference type="Gene3D" id="2.60.200.20">
    <property type="match status" value="1"/>
</dbReference>
<dbReference type="InterPro" id="IPR000253">
    <property type="entry name" value="FHA_dom"/>
</dbReference>
<feature type="region of interest" description="Disordered" evidence="2">
    <location>
        <begin position="611"/>
        <end position="658"/>
    </location>
</feature>
<feature type="compositionally biased region" description="Low complexity" evidence="2">
    <location>
        <begin position="1112"/>
        <end position="1125"/>
    </location>
</feature>
<feature type="region of interest" description="Disordered" evidence="2">
    <location>
        <begin position="389"/>
        <end position="456"/>
    </location>
</feature>
<feature type="region of interest" description="Disordered" evidence="2">
    <location>
        <begin position="1314"/>
        <end position="1356"/>
    </location>
</feature>
<evidence type="ECO:0000256" key="1">
    <source>
        <dbReference type="SAM" id="Coils"/>
    </source>
</evidence>
<dbReference type="CDD" id="cd22713">
    <property type="entry name" value="FHA_PHLB1"/>
    <property type="match status" value="1"/>
</dbReference>
<feature type="region of interest" description="Disordered" evidence="2">
    <location>
        <begin position="143"/>
        <end position="192"/>
    </location>
</feature>
<reference evidence="4" key="2">
    <citation type="submission" date="2025-09" db="UniProtKB">
        <authorList>
            <consortium name="Ensembl"/>
        </authorList>
    </citation>
    <scope>IDENTIFICATION</scope>
</reference>
<feature type="domain" description="FHA" evidence="3">
    <location>
        <begin position="70"/>
        <end position="125"/>
    </location>
</feature>
<feature type="compositionally biased region" description="Gly residues" evidence="2">
    <location>
        <begin position="697"/>
        <end position="715"/>
    </location>
</feature>